<proteinExistence type="inferred from homology"/>
<accession>A0A195CF94</accession>
<evidence type="ECO:0000256" key="3">
    <source>
        <dbReference type="ARBA" id="ARBA00023242"/>
    </source>
</evidence>
<name>A0A195CF94_9HYME</name>
<dbReference type="InterPro" id="IPR045814">
    <property type="entry name" value="IntS14_b-barrel"/>
</dbReference>
<evidence type="ECO:0000259" key="5">
    <source>
        <dbReference type="Pfam" id="PF13519"/>
    </source>
</evidence>
<comment type="similarity">
    <text evidence="4">Belongs to the Integrator subunit 14 family.</text>
</comment>
<comment type="subcellular location">
    <subcellularLocation>
        <location evidence="1">Nucleus</location>
    </subcellularLocation>
</comment>
<dbReference type="GO" id="GO:0034472">
    <property type="term" value="P:snRNA 3'-end processing"/>
    <property type="evidence" value="ECO:0007669"/>
    <property type="project" value="TreeGrafter"/>
</dbReference>
<organism evidence="8 9">
    <name type="scientific">Cyphomyrmex costatus</name>
    <dbReference type="NCBI Taxonomy" id="456900"/>
    <lineage>
        <taxon>Eukaryota</taxon>
        <taxon>Metazoa</taxon>
        <taxon>Ecdysozoa</taxon>
        <taxon>Arthropoda</taxon>
        <taxon>Hexapoda</taxon>
        <taxon>Insecta</taxon>
        <taxon>Pterygota</taxon>
        <taxon>Neoptera</taxon>
        <taxon>Endopterygota</taxon>
        <taxon>Hymenoptera</taxon>
        <taxon>Apocrita</taxon>
        <taxon>Aculeata</taxon>
        <taxon>Formicoidea</taxon>
        <taxon>Formicidae</taxon>
        <taxon>Myrmicinae</taxon>
        <taxon>Cyphomyrmex</taxon>
    </lineage>
</organism>
<evidence type="ECO:0000256" key="4">
    <source>
        <dbReference type="ARBA" id="ARBA00061449"/>
    </source>
</evidence>
<dbReference type="InterPro" id="IPR039841">
    <property type="entry name" value="INTS14"/>
</dbReference>
<dbReference type="EMBL" id="KQ977827">
    <property type="protein sequence ID" value="KYM99415.1"/>
    <property type="molecule type" value="Genomic_DNA"/>
</dbReference>
<dbReference type="Proteomes" id="UP000078542">
    <property type="component" value="Unassembled WGS sequence"/>
</dbReference>
<feature type="domain" description="Integrator complex subunit 14 beta-barrel" evidence="6">
    <location>
        <begin position="218"/>
        <end position="371"/>
    </location>
</feature>
<dbReference type="PANTHER" id="PTHR13532">
    <property type="match status" value="1"/>
</dbReference>
<evidence type="ECO:0000256" key="1">
    <source>
        <dbReference type="ARBA" id="ARBA00004123"/>
    </source>
</evidence>
<dbReference type="Pfam" id="PF13519">
    <property type="entry name" value="VWA_2"/>
    <property type="match status" value="1"/>
</dbReference>
<dbReference type="Pfam" id="PF20504">
    <property type="entry name" value="IntS14_C"/>
    <property type="match status" value="1"/>
</dbReference>
<keyword evidence="3" id="KW-0539">Nucleus</keyword>
<protein>
    <recommendedName>
        <fullName evidence="2">Integrator complex subunit 14</fullName>
    </recommendedName>
</protein>
<dbReference type="InterPro" id="IPR036465">
    <property type="entry name" value="vWFA_dom_sf"/>
</dbReference>
<dbReference type="Gene3D" id="3.40.50.410">
    <property type="entry name" value="von Willebrand factor, type A domain"/>
    <property type="match status" value="1"/>
</dbReference>
<dbReference type="GO" id="GO:0032039">
    <property type="term" value="C:integrator complex"/>
    <property type="evidence" value="ECO:0007669"/>
    <property type="project" value="InterPro"/>
</dbReference>
<dbReference type="AlphaFoldDB" id="A0A195CF94"/>
<reference evidence="8 9" key="1">
    <citation type="submission" date="2016-03" db="EMBL/GenBank/DDBJ databases">
        <title>Cyphomyrmex costatus WGS genome.</title>
        <authorList>
            <person name="Nygaard S."/>
            <person name="Hu H."/>
            <person name="Boomsma J."/>
            <person name="Zhang G."/>
        </authorList>
    </citation>
    <scope>NUCLEOTIDE SEQUENCE [LARGE SCALE GENOMIC DNA]</scope>
    <source>
        <strain evidence="8">MS0001</strain>
        <tissue evidence="8">Whole body</tissue>
    </source>
</reference>
<dbReference type="InterPro" id="IPR046471">
    <property type="entry name" value="IntS14_C"/>
</dbReference>
<evidence type="ECO:0000256" key="2">
    <source>
        <dbReference type="ARBA" id="ARBA00016816"/>
    </source>
</evidence>
<evidence type="ECO:0000313" key="8">
    <source>
        <dbReference type="EMBL" id="KYM99415.1"/>
    </source>
</evidence>
<sequence>MPTVIALDVSLSMRRRGSMIGNEYSPNYESLTRHQLALHGINTLLHYLQVNSKLEFVAVVVFSSLYEIICPFTRDYEGIRGKLRVIDECDKTFIEGALHGVNNVIMAEWGNATACQVILITDGNPGVGPMSLSNSLNSLNSLNVTQDANPFPLPFPYPGKLSIVCIASQQDPSLQISLPLYQRLADLAGGDSIVLVPESPLSKHSVMTCFQKLAETNYVSFQGYLKCGHLGSRILLSPPPMCILYMFQPYTKKTDFELASGLAISKTIEICGFISVGDVGSPSSISRHLVLPLVTEKNSSMQGISLEEESDTDENEDEGKISSFCVLLHGALKVENMAALCILNNEWYGFIYSWADTKKKSNLMLTVLEPGSDVVPWLGNFNNLGPLDTVKGSPVSFPVRPTEKRSYTQNAPSWIRQVGLQSDIQKILRHARKLPDKTQNFYKEVNRLRRAAASIGFIELLEGLACILERECTLLPPNLNPDCTIQMGHVASMIRKPEFHELRYNIPPARTKFQPGS</sequence>
<dbReference type="STRING" id="456900.A0A195CF94"/>
<keyword evidence="9" id="KW-1185">Reference proteome</keyword>
<evidence type="ECO:0000313" key="9">
    <source>
        <dbReference type="Proteomes" id="UP000078542"/>
    </source>
</evidence>
<dbReference type="SUPFAM" id="SSF53300">
    <property type="entry name" value="vWA-like"/>
    <property type="match status" value="1"/>
</dbReference>
<evidence type="ECO:0000259" key="6">
    <source>
        <dbReference type="Pfam" id="PF19435"/>
    </source>
</evidence>
<dbReference type="Pfam" id="PF19435">
    <property type="entry name" value="IntS14_b-barrel"/>
    <property type="match status" value="1"/>
</dbReference>
<dbReference type="InterPro" id="IPR002035">
    <property type="entry name" value="VWF_A"/>
</dbReference>
<gene>
    <name evidence="8" type="ORF">ALC62_09762</name>
</gene>
<feature type="domain" description="Integrator complex subunit 14 C-terminal" evidence="7">
    <location>
        <begin position="413"/>
        <end position="514"/>
    </location>
</feature>
<dbReference type="PANTHER" id="PTHR13532:SF3">
    <property type="entry name" value="INTEGRATOR COMPLEX SUBUNIT 14"/>
    <property type="match status" value="1"/>
</dbReference>
<evidence type="ECO:0000259" key="7">
    <source>
        <dbReference type="Pfam" id="PF20504"/>
    </source>
</evidence>
<feature type="domain" description="VWFA" evidence="5">
    <location>
        <begin position="3"/>
        <end position="123"/>
    </location>
</feature>